<protein>
    <submittedName>
        <fullName evidence="2">Uncharacterized protein</fullName>
    </submittedName>
</protein>
<feature type="compositionally biased region" description="Polar residues" evidence="1">
    <location>
        <begin position="114"/>
        <end position="131"/>
    </location>
</feature>
<sequence length="168" mass="19410">DGRSFEKEQIPRQLNQNNYFEVPSEMYRNFEKQRRGYRQMKEKNADMYEKLTRLMENTRRMPEAHTTPIIADQHFGVSDMSGFQSYQGAPSAFNTLANNSSYFNMPTPNQSNWLSPSNWQTPNQSYLGTPNSHPPVPSQPGTSNWQNQMPSRHQDAGILDLGIMNLFT</sequence>
<comment type="caution">
    <text evidence="2">The sequence shown here is derived from an EMBL/GenBank/DDBJ whole genome shotgun (WGS) entry which is preliminary data.</text>
</comment>
<feature type="compositionally biased region" description="Polar residues" evidence="1">
    <location>
        <begin position="139"/>
        <end position="149"/>
    </location>
</feature>
<feature type="non-terminal residue" evidence="2">
    <location>
        <position position="168"/>
    </location>
</feature>
<feature type="region of interest" description="Disordered" evidence="1">
    <location>
        <begin position="114"/>
        <end position="149"/>
    </location>
</feature>
<name>A0A699T1W2_TANCI</name>
<organism evidence="2">
    <name type="scientific">Tanacetum cinerariifolium</name>
    <name type="common">Dalmatian daisy</name>
    <name type="synonym">Chrysanthemum cinerariifolium</name>
    <dbReference type="NCBI Taxonomy" id="118510"/>
    <lineage>
        <taxon>Eukaryota</taxon>
        <taxon>Viridiplantae</taxon>
        <taxon>Streptophyta</taxon>
        <taxon>Embryophyta</taxon>
        <taxon>Tracheophyta</taxon>
        <taxon>Spermatophyta</taxon>
        <taxon>Magnoliopsida</taxon>
        <taxon>eudicotyledons</taxon>
        <taxon>Gunneridae</taxon>
        <taxon>Pentapetalae</taxon>
        <taxon>asterids</taxon>
        <taxon>campanulids</taxon>
        <taxon>Asterales</taxon>
        <taxon>Asteraceae</taxon>
        <taxon>Asteroideae</taxon>
        <taxon>Anthemideae</taxon>
        <taxon>Anthemidinae</taxon>
        <taxon>Tanacetum</taxon>
    </lineage>
</organism>
<proteinExistence type="predicted"/>
<dbReference type="EMBL" id="BKCJ011204408">
    <property type="protein sequence ID" value="GFD03358.1"/>
    <property type="molecule type" value="Genomic_DNA"/>
</dbReference>
<evidence type="ECO:0000313" key="2">
    <source>
        <dbReference type="EMBL" id="GFD03358.1"/>
    </source>
</evidence>
<evidence type="ECO:0000256" key="1">
    <source>
        <dbReference type="SAM" id="MobiDB-lite"/>
    </source>
</evidence>
<gene>
    <name evidence="2" type="ORF">Tci_875327</name>
</gene>
<accession>A0A699T1W2</accession>
<dbReference type="AlphaFoldDB" id="A0A699T1W2"/>
<reference evidence="2" key="1">
    <citation type="journal article" date="2019" name="Sci. Rep.">
        <title>Draft genome of Tanacetum cinerariifolium, the natural source of mosquito coil.</title>
        <authorList>
            <person name="Yamashiro T."/>
            <person name="Shiraishi A."/>
            <person name="Satake H."/>
            <person name="Nakayama K."/>
        </authorList>
    </citation>
    <scope>NUCLEOTIDE SEQUENCE</scope>
</reference>
<feature type="non-terminal residue" evidence="2">
    <location>
        <position position="1"/>
    </location>
</feature>